<evidence type="ECO:0000313" key="2">
    <source>
        <dbReference type="Proteomes" id="UP000317573"/>
    </source>
</evidence>
<accession>A0A562DH19</accession>
<dbReference type="RefSeq" id="WP_145693208.1">
    <property type="nucleotide sequence ID" value="NZ_VLJT01000069.1"/>
</dbReference>
<name>A0A562DH19_RHORH</name>
<evidence type="ECO:0000313" key="1">
    <source>
        <dbReference type="EMBL" id="TWH08897.1"/>
    </source>
</evidence>
<gene>
    <name evidence="1" type="ORF">L618_006700000020</name>
</gene>
<proteinExistence type="predicted"/>
<dbReference type="AlphaFoldDB" id="A0A562DH19"/>
<comment type="caution">
    <text evidence="1">The sequence shown here is derived from an EMBL/GenBank/DDBJ whole genome shotgun (WGS) entry which is preliminary data.</text>
</comment>
<dbReference type="Proteomes" id="UP000317573">
    <property type="component" value="Unassembled WGS sequence"/>
</dbReference>
<protein>
    <submittedName>
        <fullName evidence="1">Uncharacterized protein</fullName>
    </submittedName>
</protein>
<organism evidence="1 2">
    <name type="scientific">Rhodococcus rhodochrous J45</name>
    <dbReference type="NCBI Taxonomy" id="935266"/>
    <lineage>
        <taxon>Bacteria</taxon>
        <taxon>Bacillati</taxon>
        <taxon>Actinomycetota</taxon>
        <taxon>Actinomycetes</taxon>
        <taxon>Mycobacteriales</taxon>
        <taxon>Nocardiaceae</taxon>
        <taxon>Rhodococcus</taxon>
    </lineage>
</organism>
<reference evidence="1 2" key="1">
    <citation type="submission" date="2019-07" db="EMBL/GenBank/DDBJ databases">
        <title>Genome sequencing of lignin-degrading bacterial isolates.</title>
        <authorList>
            <person name="Gladden J."/>
        </authorList>
    </citation>
    <scope>NUCLEOTIDE SEQUENCE [LARGE SCALE GENOMIC DNA]</scope>
    <source>
        <strain evidence="1 2">J45</strain>
    </source>
</reference>
<sequence>MSRPSIRRVKEDLEYLQEAWPSLVALKVPGTARSWVENPRRAGMLSPEDQERLGKRGFQTPAPADIQVLDLIWSIANQAGDIVECMVEVIDAGRDYVPAESSTRDPRPWLETARDLIDAAQKIDEATLPWVACQIAPLVKQTAHLLGDFRDGQVLNGICPWCNGRGDGGMVGLRTMQLHYPDPDEEDDQPLVVCRGVNCDPPRGMVGMRWRGRPAWTRREWDWLAKMLRDPEAEPGVVEKVG</sequence>
<dbReference type="EMBL" id="VLJT01000069">
    <property type="protein sequence ID" value="TWH08897.1"/>
    <property type="molecule type" value="Genomic_DNA"/>
</dbReference>